<evidence type="ECO:0000259" key="4">
    <source>
        <dbReference type="Pfam" id="PF02791"/>
    </source>
</evidence>
<proteinExistence type="predicted"/>
<protein>
    <recommendedName>
        <fullName evidence="8">DDT domain-containing protein DDR4</fullName>
    </recommendedName>
</protein>
<keyword evidence="2" id="KW-0539">Nucleus</keyword>
<feature type="compositionally biased region" description="Low complexity" evidence="3">
    <location>
        <begin position="1"/>
        <end position="19"/>
    </location>
</feature>
<feature type="compositionally biased region" description="Basic and acidic residues" evidence="3">
    <location>
        <begin position="58"/>
        <end position="72"/>
    </location>
</feature>
<dbReference type="GO" id="GO:0031213">
    <property type="term" value="C:RSF complex"/>
    <property type="evidence" value="ECO:0007669"/>
    <property type="project" value="InterPro"/>
</dbReference>
<dbReference type="EMBL" id="JACMSC010000006">
    <property type="protein sequence ID" value="KAG6519110.1"/>
    <property type="molecule type" value="Genomic_DNA"/>
</dbReference>
<organism evidence="6 7">
    <name type="scientific">Zingiber officinale</name>
    <name type="common">Ginger</name>
    <name type="synonym">Amomum zingiber</name>
    <dbReference type="NCBI Taxonomy" id="94328"/>
    <lineage>
        <taxon>Eukaryota</taxon>
        <taxon>Viridiplantae</taxon>
        <taxon>Streptophyta</taxon>
        <taxon>Embryophyta</taxon>
        <taxon>Tracheophyta</taxon>
        <taxon>Spermatophyta</taxon>
        <taxon>Magnoliopsida</taxon>
        <taxon>Liliopsida</taxon>
        <taxon>Zingiberales</taxon>
        <taxon>Zingiberaceae</taxon>
        <taxon>Zingiber</taxon>
    </lineage>
</organism>
<sequence length="694" mass="78375">MTDDQPASPPSAADGSSPPVDDPRPSPPPAELSLRKTRFPRACTSRSHSVAAAARPPQPERRPVTRREKEEQQQTGRVITPLLEPPLPPQLPRWELRSMWELASIFNFLHIFRPLLNIAAEFSAEELETALLTASSTLDDVHMPLLKVAEGEIPIVASHGTEIEKYRTLQPGTRVLILKALCDIRVEQEDIRNFIDSSLKHGIQLSAFRKERIGGDSHGISYWYEDDPIVGHRLYREIRRVETKNTRAKGSSSISLVSLQWETVATNLDEFQEVSDKLFSSKNRTEVSLGKKLKIDSLPEIERIHKSGSLVLANAIVVTNSSLCIIKCNSIKVVLVSLQVVAVVFAAKKEKLLKKQQREAILLDSFFTADGISSGRSLRDRKPVTYTFGMAMSRRRQSSPDTIVKKPVTEKSEITANGKWNGSSQIEPTNDDDMESPKSNDYEETDDDLQDETLDRSNRRRKRPQRYSEKDFVDTVSDFDADMDSDDDIVGEAVYDEEYLRSRKQRKVSSGSEGDEEYRWEEENAEDEEEEEYSLSTSEDMDGEQCKKSFPSRTRQDKKLRSVELQTGLRRSKRAVRSRINYRQYELSDTDTGSGQPSKSNRTDANSNASGDLELSTASQDSHEVDSEEIANNKITSDHIEAGDEEKQAVEKMYNNVQEENGVQRMRFLDLNELAPGTGLDDGPTTKDEDEHNF</sequence>
<dbReference type="InterPro" id="IPR028942">
    <property type="entry name" value="WHIM1_dom"/>
</dbReference>
<dbReference type="GO" id="GO:0006355">
    <property type="term" value="P:regulation of DNA-templated transcription"/>
    <property type="evidence" value="ECO:0007669"/>
    <property type="project" value="InterPro"/>
</dbReference>
<keyword evidence="7" id="KW-1185">Reference proteome</keyword>
<feature type="region of interest" description="Disordered" evidence="3">
    <location>
        <begin position="1"/>
        <end position="84"/>
    </location>
</feature>
<feature type="compositionally biased region" description="Polar residues" evidence="3">
    <location>
        <begin position="414"/>
        <end position="428"/>
    </location>
</feature>
<evidence type="ECO:0000259" key="5">
    <source>
        <dbReference type="Pfam" id="PF15612"/>
    </source>
</evidence>
<feature type="domain" description="WHIM1" evidence="5">
    <location>
        <begin position="166"/>
        <end position="196"/>
    </location>
</feature>
<comment type="caution">
    <text evidence="6">The sequence shown here is derived from an EMBL/GenBank/DDBJ whole genome shotgun (WGS) entry which is preliminary data.</text>
</comment>
<dbReference type="InterPro" id="IPR018501">
    <property type="entry name" value="DDT_dom"/>
</dbReference>
<feature type="compositionally biased region" description="Basic and acidic residues" evidence="3">
    <location>
        <begin position="636"/>
        <end position="648"/>
    </location>
</feature>
<gene>
    <name evidence="6" type="ORF">ZIOFF_022599</name>
</gene>
<dbReference type="InterPro" id="IPR028938">
    <property type="entry name" value="Rsf1-like"/>
</dbReference>
<evidence type="ECO:0000256" key="3">
    <source>
        <dbReference type="SAM" id="MobiDB-lite"/>
    </source>
</evidence>
<evidence type="ECO:0000256" key="1">
    <source>
        <dbReference type="ARBA" id="ARBA00004123"/>
    </source>
</evidence>
<feature type="compositionally biased region" description="Basic and acidic residues" evidence="3">
    <location>
        <begin position="403"/>
        <end position="413"/>
    </location>
</feature>
<feature type="compositionally biased region" description="Polar residues" evidence="3">
    <location>
        <begin position="590"/>
        <end position="620"/>
    </location>
</feature>
<reference evidence="6 7" key="1">
    <citation type="submission" date="2020-08" db="EMBL/GenBank/DDBJ databases">
        <title>Plant Genome Project.</title>
        <authorList>
            <person name="Zhang R.-G."/>
        </authorList>
    </citation>
    <scope>NUCLEOTIDE SEQUENCE [LARGE SCALE GENOMIC DNA]</scope>
    <source>
        <tissue evidence="6">Rhizome</tissue>
    </source>
</reference>
<dbReference type="AlphaFoldDB" id="A0A8J5LHH0"/>
<accession>A0A8J5LHH0</accession>
<feature type="domain" description="DDT" evidence="4">
    <location>
        <begin position="104"/>
        <end position="149"/>
    </location>
</feature>
<feature type="compositionally biased region" description="Basic and acidic residues" evidence="3">
    <location>
        <begin position="684"/>
        <end position="694"/>
    </location>
</feature>
<dbReference type="Pfam" id="PF15612">
    <property type="entry name" value="WHIM1"/>
    <property type="match status" value="1"/>
</dbReference>
<dbReference type="PANTHER" id="PTHR14296:SF3">
    <property type="entry name" value="DIKAR, ISOFORM F"/>
    <property type="match status" value="1"/>
</dbReference>
<dbReference type="Pfam" id="PF02791">
    <property type="entry name" value="DDT"/>
    <property type="match status" value="1"/>
</dbReference>
<name>A0A8J5LHH0_ZINOF</name>
<feature type="compositionally biased region" description="Acidic residues" evidence="3">
    <location>
        <begin position="442"/>
        <end position="452"/>
    </location>
</feature>
<feature type="compositionally biased region" description="Acidic residues" evidence="3">
    <location>
        <begin position="513"/>
        <end position="543"/>
    </location>
</feature>
<feature type="region of interest" description="Disordered" evidence="3">
    <location>
        <begin position="674"/>
        <end position="694"/>
    </location>
</feature>
<evidence type="ECO:0008006" key="8">
    <source>
        <dbReference type="Google" id="ProtNLM"/>
    </source>
</evidence>
<comment type="subcellular location">
    <subcellularLocation>
        <location evidence="1">Nucleus</location>
    </subcellularLocation>
</comment>
<dbReference type="PANTHER" id="PTHR14296">
    <property type="entry name" value="REMODELING AND SPACING FACTOR 1"/>
    <property type="match status" value="1"/>
</dbReference>
<evidence type="ECO:0000313" key="6">
    <source>
        <dbReference type="EMBL" id="KAG6519110.1"/>
    </source>
</evidence>
<evidence type="ECO:0000313" key="7">
    <source>
        <dbReference type="Proteomes" id="UP000734854"/>
    </source>
</evidence>
<dbReference type="Proteomes" id="UP000734854">
    <property type="component" value="Unassembled WGS sequence"/>
</dbReference>
<feature type="region of interest" description="Disordered" evidence="3">
    <location>
        <begin position="390"/>
        <end position="469"/>
    </location>
</feature>
<feature type="region of interest" description="Disordered" evidence="3">
    <location>
        <begin position="502"/>
        <end position="648"/>
    </location>
</feature>
<evidence type="ECO:0000256" key="2">
    <source>
        <dbReference type="ARBA" id="ARBA00023242"/>
    </source>
</evidence>